<dbReference type="RefSeq" id="XP_069200315.1">
    <property type="nucleotide sequence ID" value="XM_069344592.1"/>
</dbReference>
<protein>
    <submittedName>
        <fullName evidence="2">Uncharacterized protein</fullName>
    </submittedName>
</protein>
<feature type="compositionally biased region" description="Acidic residues" evidence="1">
    <location>
        <begin position="88"/>
        <end position="102"/>
    </location>
</feature>
<evidence type="ECO:0000256" key="1">
    <source>
        <dbReference type="SAM" id="MobiDB-lite"/>
    </source>
</evidence>
<dbReference type="EMBL" id="JBFMKM010000009">
    <property type="protein sequence ID" value="KAL1304040.1"/>
    <property type="molecule type" value="Genomic_DNA"/>
</dbReference>
<dbReference type="GeneID" id="95974180"/>
<keyword evidence="3" id="KW-1185">Reference proteome</keyword>
<gene>
    <name evidence="2" type="ORF">AAFC00_000477</name>
</gene>
<accession>A0ABR3PD69</accession>
<name>A0ABR3PD69_9PEZI</name>
<organism evidence="2 3">
    <name type="scientific">Neodothiora populina</name>
    <dbReference type="NCBI Taxonomy" id="2781224"/>
    <lineage>
        <taxon>Eukaryota</taxon>
        <taxon>Fungi</taxon>
        <taxon>Dikarya</taxon>
        <taxon>Ascomycota</taxon>
        <taxon>Pezizomycotina</taxon>
        <taxon>Dothideomycetes</taxon>
        <taxon>Dothideomycetidae</taxon>
        <taxon>Dothideales</taxon>
        <taxon>Dothioraceae</taxon>
        <taxon>Neodothiora</taxon>
    </lineage>
</organism>
<reference evidence="2 3" key="1">
    <citation type="submission" date="2024-07" db="EMBL/GenBank/DDBJ databases">
        <title>Draft sequence of the Neodothiora populina.</title>
        <authorList>
            <person name="Drown D.D."/>
            <person name="Schuette U.S."/>
            <person name="Buechlein A.B."/>
            <person name="Rusch D.R."/>
            <person name="Winton L.W."/>
            <person name="Adams G.A."/>
        </authorList>
    </citation>
    <scope>NUCLEOTIDE SEQUENCE [LARGE SCALE GENOMIC DNA]</scope>
    <source>
        <strain evidence="2 3">CPC 39397</strain>
    </source>
</reference>
<comment type="caution">
    <text evidence="2">The sequence shown here is derived from an EMBL/GenBank/DDBJ whole genome shotgun (WGS) entry which is preliminary data.</text>
</comment>
<evidence type="ECO:0000313" key="2">
    <source>
        <dbReference type="EMBL" id="KAL1304040.1"/>
    </source>
</evidence>
<feature type="region of interest" description="Disordered" evidence="1">
    <location>
        <begin position="79"/>
        <end position="102"/>
    </location>
</feature>
<dbReference type="Proteomes" id="UP001562354">
    <property type="component" value="Unassembled WGS sequence"/>
</dbReference>
<sequence length="231" mass="24818">MPLVKPSPLTWTLRLKSHRTTILLHVSPTTPWSDIKAELLRALQQTSSNESSPTLNGQPLPSSANDVLFARLIDPNRPEAGWTSLGPEDLDAAENNDDDEELGDIDDELFGGGKGKAKATSAARQKQKQAGFRDCPQGCGLRENAIVAFRFRGAAPAAPSASSAAVGLGVHKGAVDDEGYVDEDMDDGAQPSREWDVVLPQFEDVYGINELEPDDELATPRARKVADFAGI</sequence>
<proteinExistence type="predicted"/>
<evidence type="ECO:0000313" key="3">
    <source>
        <dbReference type="Proteomes" id="UP001562354"/>
    </source>
</evidence>